<feature type="domain" description="SRCR" evidence="7">
    <location>
        <begin position="1136"/>
        <end position="1236"/>
    </location>
</feature>
<feature type="domain" description="SRCR" evidence="7">
    <location>
        <begin position="605"/>
        <end position="698"/>
    </location>
</feature>
<keyword evidence="6" id="KW-0472">Membrane</keyword>
<proteinExistence type="predicted"/>
<dbReference type="EMBL" id="BAAFST010000007">
    <property type="protein sequence ID" value="GAB1292862.1"/>
    <property type="molecule type" value="Genomic_DNA"/>
</dbReference>
<dbReference type="PANTHER" id="PTHR19331:SF468">
    <property type="entry name" value="SCAVENGER RECEPTOR CYSTEINE-RICH TYPE 1 PROTEIN M160"/>
    <property type="match status" value="1"/>
</dbReference>
<dbReference type="InterPro" id="IPR001190">
    <property type="entry name" value="SRCR"/>
</dbReference>
<evidence type="ECO:0000256" key="2">
    <source>
        <dbReference type="ARBA" id="ARBA00022737"/>
    </source>
</evidence>
<keyword evidence="6" id="KW-0812">Transmembrane</keyword>
<keyword evidence="9" id="KW-1185">Reference proteome</keyword>
<gene>
    <name evidence="8" type="ORF">APTSU1_000809300</name>
</gene>
<dbReference type="PROSITE" id="PS50287">
    <property type="entry name" value="SRCR_2"/>
    <property type="match status" value="12"/>
</dbReference>
<feature type="disulfide bond" evidence="4">
    <location>
        <begin position="457"/>
        <end position="467"/>
    </location>
</feature>
<evidence type="ECO:0000313" key="8">
    <source>
        <dbReference type="EMBL" id="GAB1292862.1"/>
    </source>
</evidence>
<reference evidence="8 9" key="1">
    <citation type="submission" date="2024-08" db="EMBL/GenBank/DDBJ databases">
        <title>The draft genome of Apodemus speciosus.</title>
        <authorList>
            <person name="Nabeshima K."/>
            <person name="Suzuki S."/>
            <person name="Onuma M."/>
        </authorList>
    </citation>
    <scope>NUCLEOTIDE SEQUENCE [LARGE SCALE GENOMIC DNA]</scope>
    <source>
        <strain evidence="8">IB14-021</strain>
    </source>
</reference>
<feature type="domain" description="SRCR" evidence="7">
    <location>
        <begin position="703"/>
        <end position="801"/>
    </location>
</feature>
<dbReference type="Gene3D" id="3.10.250.10">
    <property type="entry name" value="SRCR-like domain"/>
    <property type="match status" value="12"/>
</dbReference>
<feature type="disulfide bond" evidence="4">
    <location>
        <begin position="964"/>
        <end position="1025"/>
    </location>
</feature>
<feature type="domain" description="SRCR" evidence="7">
    <location>
        <begin position="820"/>
        <end position="920"/>
    </location>
</feature>
<feature type="transmembrane region" description="Helical" evidence="6">
    <location>
        <begin position="1383"/>
        <end position="1406"/>
    </location>
</feature>
<feature type="domain" description="SRCR" evidence="7">
    <location>
        <begin position="497"/>
        <end position="598"/>
    </location>
</feature>
<dbReference type="InterPro" id="IPR036772">
    <property type="entry name" value="SRCR-like_dom_sf"/>
</dbReference>
<comment type="caution">
    <text evidence="4">Lacks conserved residue(s) required for the propagation of feature annotation.</text>
</comment>
<feature type="disulfide bond" evidence="4">
    <location>
        <begin position="1332"/>
        <end position="1342"/>
    </location>
</feature>
<sequence length="1479" mass="159937">MAETGTCYGLYCCWPAGLSFLDMALENSVNFLGGDNKCEGQVRLQYGGQWGLMCADGLGMQEATVICRELGCGSVKTLPRYILTPEEMKQPWLYDAQCHGEEPTFFECLLGSWGPVSGCKCQCVAVIICSGGTTLQMGLVGGGSPCAGTAQATGISNFPLRCDLHEKEAGVACRQLECGTALQWSRALHGTNGNQEQKYLTCQGTETNVLHCLINVNFLEQCDLLAYTQIVCTDYSHLDFAGRRLPVLLIPRTALDTTYRNPYSTDAVWALAQWGTSAEDSVSLIGSLNSCSGNLHVQFGAHHDLVCGDPSWGLKETSVICKQLDCGHAQYIYQHVLRPEEIESPWLYGVQCHGEEATIWESSPGSWGPSDGCECQCIVSISCSEGFVPEARLGTGGSPCTGTPEVLNKNILFWKCDLMKEEANVLCRQLECGTALQWSRTHHGVDTGNQEKKFVSCRGVESDNFHCKFNTNFLEQCDHPAYTQVVSTEGLVGEDSLNLVDGADQCDGRLQVEHSEQQGFVCGDHWGMQEASVTCRHLGCSNARSTFQYILRPEEMNSPWLFDTKCSGEEATLWECSLGVWGPLSDCECQCVVSIICSGDNFQQVMLARGASPCAGSLELLRGSSTLLKCDLQKEEASILCRQLECGTVLQWSKTHHGSQEQKFVSCQGTEADIFFCKINVNFAEQCDLLSYTQVVCTGHVEARLLGGIHPCEGRLEVLRGLTWGTVCHDDLDLPMAHVVCRELGCGTAVSILGSSHFGYGSGPVWTEAFRCVGDEALLFHCLREPGHQCGHDQDAALTCSGENLWDVEGGSDSKSLLEFRLVNGSSRCEGRVELLVQDDWQPLCADNWDLADATVLCHQLNCGYAVATPQGGHFGNVGAPIRTDVFHCVGTEPHLLSCPTSTLGTQACTLGNSASVLCSGLQDALRLRDGQSRCDGRVEVFLNGTWRRVLDNAWDLRDVAVVCRQLGCGEAQLAYDAAVPGHKTIPVGLSLVQCLGSETHLTQCNTSDSLLVHAGTLRDAGVVCSGSLHTRLAAGKSRCAGRVEIFYQGAWGTVCDDAWDLQDAHVVCRQLGCGHALSAPRAAYFGAGTGYIWMDELGCLGEEAALWECQSGGWGQHDCGHKEDAGVICSEFIDVRLQEHSQPCTGRLEVFYNGTWGGVCQSLDAASLRVLCEHLGCGSQGQLLARPKSSTTMETVWLKSIQCRDKHDRSLWQCPSAPWNRHSCLRGEEAWLACAEKTEASQDIEQITNCSSTLSCPEEGALRVLGGEDGCSGRVELWHGGSWGTVCDDSWDLADAEVVCRQLGCGPAIAALQNAAFGPGSGPVWLDEVGCRGSELSLGACQAAPWGYGDCSHKEDAGVRCLGIPGTMASGNSSAPPPAPEFWTMPEIACLVLGCLLGIVFLVLAAQWCHSRAIIAMGSGAMEDLPSEAVYEYIETVPMDEKKEPAASQSLVKDEDYDDAEEPKDSPGEDMETRHCLV</sequence>
<feature type="disulfide bond" evidence="4">
    <location>
        <begin position="566"/>
        <end position="576"/>
    </location>
</feature>
<feature type="disulfide bond" evidence="4">
    <location>
        <begin position="98"/>
        <end position="108"/>
    </location>
</feature>
<protein>
    <submittedName>
        <fullName evidence="8">SCART2 splice variant B</fullName>
    </submittedName>
</protein>
<feature type="compositionally biased region" description="Basic and acidic residues" evidence="5">
    <location>
        <begin position="1464"/>
        <end position="1479"/>
    </location>
</feature>
<organism evidence="8 9">
    <name type="scientific">Apodemus speciosus</name>
    <name type="common">Large Japanese field mouse</name>
    <dbReference type="NCBI Taxonomy" id="105296"/>
    <lineage>
        <taxon>Eukaryota</taxon>
        <taxon>Metazoa</taxon>
        <taxon>Chordata</taxon>
        <taxon>Craniata</taxon>
        <taxon>Vertebrata</taxon>
        <taxon>Euteleostomi</taxon>
        <taxon>Mammalia</taxon>
        <taxon>Eutheria</taxon>
        <taxon>Euarchontoglires</taxon>
        <taxon>Glires</taxon>
        <taxon>Rodentia</taxon>
        <taxon>Myomorpha</taxon>
        <taxon>Muroidea</taxon>
        <taxon>Muridae</taxon>
        <taxon>Murinae</taxon>
        <taxon>Apodemus</taxon>
    </lineage>
</organism>
<feature type="disulfide bond" evidence="4">
    <location>
        <begin position="202"/>
        <end position="212"/>
    </location>
</feature>
<feature type="disulfide bond" evidence="4">
    <location>
        <begin position="772"/>
        <end position="782"/>
    </location>
</feature>
<feature type="domain" description="SRCR" evidence="7">
    <location>
        <begin position="137"/>
        <end position="233"/>
    </location>
</feature>
<dbReference type="SMART" id="SM00202">
    <property type="entry name" value="SR"/>
    <property type="match status" value="12"/>
</dbReference>
<evidence type="ECO:0000259" key="7">
    <source>
        <dbReference type="PROSITE" id="PS50287"/>
    </source>
</evidence>
<feature type="region of interest" description="Disordered" evidence="5">
    <location>
        <begin position="1442"/>
        <end position="1479"/>
    </location>
</feature>
<feature type="domain" description="SRCR" evidence="7">
    <location>
        <begin position="1031"/>
        <end position="1131"/>
    </location>
</feature>
<dbReference type="PANTHER" id="PTHR19331">
    <property type="entry name" value="SCAVENGER RECEPTOR DOMAIN-CONTAINING"/>
    <property type="match status" value="1"/>
</dbReference>
<evidence type="ECO:0000256" key="4">
    <source>
        <dbReference type="PROSITE-ProRule" id="PRU00196"/>
    </source>
</evidence>
<dbReference type="Pfam" id="PF00530">
    <property type="entry name" value="SRCR"/>
    <property type="match status" value="11"/>
</dbReference>
<feature type="domain" description="SRCR" evidence="7">
    <location>
        <begin position="29"/>
        <end position="130"/>
    </location>
</feature>
<keyword evidence="6" id="KW-1133">Transmembrane helix</keyword>
<feature type="disulfide bond" evidence="4">
    <location>
        <begin position="1069"/>
        <end position="1130"/>
    </location>
</feature>
<dbReference type="Proteomes" id="UP001623349">
    <property type="component" value="Unassembled WGS sequence"/>
</dbReference>
<feature type="disulfide bond" evidence="4">
    <location>
        <begin position="845"/>
        <end position="909"/>
    </location>
</feature>
<feature type="disulfide bond" evidence="4">
    <location>
        <begin position="667"/>
        <end position="677"/>
    </location>
</feature>
<dbReference type="PROSITE" id="PS00420">
    <property type="entry name" value="SRCR_1"/>
    <property type="match status" value="2"/>
</dbReference>
<keyword evidence="3 4" id="KW-1015">Disulfide bond</keyword>
<feature type="disulfide bond" evidence="4">
    <location>
        <begin position="1301"/>
        <end position="1362"/>
    </location>
</feature>
<evidence type="ECO:0000256" key="1">
    <source>
        <dbReference type="ARBA" id="ARBA00022729"/>
    </source>
</evidence>
<evidence type="ECO:0000313" key="9">
    <source>
        <dbReference type="Proteomes" id="UP001623349"/>
    </source>
</evidence>
<evidence type="ECO:0000256" key="3">
    <source>
        <dbReference type="ARBA" id="ARBA00023157"/>
    </source>
</evidence>
<accession>A0ABQ0F0R4</accession>
<keyword evidence="2" id="KW-0677">Repeat</keyword>
<feature type="disulfide bond" evidence="4">
    <location>
        <begin position="1161"/>
        <end position="1225"/>
    </location>
</feature>
<feature type="domain" description="SRCR" evidence="7">
    <location>
        <begin position="282"/>
        <end position="384"/>
    </location>
</feature>
<feature type="disulfide bond" evidence="4">
    <location>
        <begin position="1100"/>
        <end position="1110"/>
    </location>
</feature>
<evidence type="ECO:0000256" key="6">
    <source>
        <dbReference type="SAM" id="Phobius"/>
    </source>
</evidence>
<name>A0ABQ0F0R4_APOSI</name>
<feature type="disulfide bond" evidence="4">
    <location>
        <begin position="858"/>
        <end position="919"/>
    </location>
</feature>
<feature type="disulfide bond" evidence="4">
    <location>
        <begin position="995"/>
        <end position="1005"/>
    </location>
</feature>
<dbReference type="SUPFAM" id="SSF56487">
    <property type="entry name" value="SRCR-like"/>
    <property type="match status" value="12"/>
</dbReference>
<keyword evidence="1" id="KW-0732">Signal</keyword>
<evidence type="ECO:0000256" key="5">
    <source>
        <dbReference type="SAM" id="MobiDB-lite"/>
    </source>
</evidence>
<feature type="disulfide bond" evidence="4">
    <location>
        <begin position="1056"/>
        <end position="1120"/>
    </location>
</feature>
<feature type="disulfide bond" evidence="4">
    <location>
        <begin position="889"/>
        <end position="899"/>
    </location>
</feature>
<feature type="disulfide bond" evidence="4">
    <location>
        <begin position="1288"/>
        <end position="1352"/>
    </location>
</feature>
<dbReference type="PRINTS" id="PR00258">
    <property type="entry name" value="SPERACTRCPTR"/>
</dbReference>
<feature type="domain" description="SRCR" evidence="7">
    <location>
        <begin position="391"/>
        <end position="488"/>
    </location>
</feature>
<feature type="domain" description="SRCR" evidence="7">
    <location>
        <begin position="926"/>
        <end position="1026"/>
    </location>
</feature>
<feature type="domain" description="SRCR" evidence="7">
    <location>
        <begin position="1263"/>
        <end position="1363"/>
    </location>
</feature>
<comment type="caution">
    <text evidence="8">The sequence shown here is derived from an EMBL/GenBank/DDBJ whole genome shotgun (WGS) entry which is preliminary data.</text>
</comment>